<gene>
    <name evidence="2" type="ORF">RhiirC2_813982</name>
</gene>
<feature type="compositionally biased region" description="Basic and acidic residues" evidence="1">
    <location>
        <begin position="11"/>
        <end position="25"/>
    </location>
</feature>
<dbReference type="Proteomes" id="UP000233469">
    <property type="component" value="Unassembled WGS sequence"/>
</dbReference>
<dbReference type="EMBL" id="LLXL01001827">
    <property type="protein sequence ID" value="PKK62731.1"/>
    <property type="molecule type" value="Genomic_DNA"/>
</dbReference>
<evidence type="ECO:0000313" key="3">
    <source>
        <dbReference type="Proteomes" id="UP000233469"/>
    </source>
</evidence>
<feature type="region of interest" description="Disordered" evidence="1">
    <location>
        <begin position="1"/>
        <end position="89"/>
    </location>
</feature>
<organism evidence="2 3">
    <name type="scientific">Rhizophagus irregularis</name>
    <dbReference type="NCBI Taxonomy" id="588596"/>
    <lineage>
        <taxon>Eukaryota</taxon>
        <taxon>Fungi</taxon>
        <taxon>Fungi incertae sedis</taxon>
        <taxon>Mucoromycota</taxon>
        <taxon>Glomeromycotina</taxon>
        <taxon>Glomeromycetes</taxon>
        <taxon>Glomerales</taxon>
        <taxon>Glomeraceae</taxon>
        <taxon>Rhizophagus</taxon>
    </lineage>
</organism>
<comment type="caution">
    <text evidence="2">The sequence shown here is derived from an EMBL/GenBank/DDBJ whole genome shotgun (WGS) entry which is preliminary data.</text>
</comment>
<dbReference type="AlphaFoldDB" id="A0A2N1MM57"/>
<accession>A0A2N1MM57</accession>
<proteinExistence type="predicted"/>
<reference evidence="2 3" key="2">
    <citation type="submission" date="2017-10" db="EMBL/GenBank/DDBJ databases">
        <title>Extensive intraspecific genome diversity in a model arbuscular mycorrhizal fungus.</title>
        <authorList>
            <person name="Chen E.C.H."/>
            <person name="Morin E."/>
            <person name="Baudet D."/>
            <person name="Noel J."/>
            <person name="Ndikumana S."/>
            <person name="Charron P."/>
            <person name="St-Onge C."/>
            <person name="Giorgi J."/>
            <person name="Grigoriev I.V."/>
            <person name="Roux C."/>
            <person name="Martin F.M."/>
            <person name="Corradi N."/>
        </authorList>
    </citation>
    <scope>NUCLEOTIDE SEQUENCE [LARGE SCALE GENOMIC DNA]</scope>
    <source>
        <strain evidence="2 3">C2</strain>
    </source>
</reference>
<reference evidence="2 3" key="1">
    <citation type="submission" date="2016-04" db="EMBL/GenBank/DDBJ databases">
        <title>Genome analyses suggest a sexual origin of heterokaryosis in a supposedly ancient asexual fungus.</title>
        <authorList>
            <person name="Ropars J."/>
            <person name="Sedzielewska K."/>
            <person name="Noel J."/>
            <person name="Charron P."/>
            <person name="Farinelli L."/>
            <person name="Marton T."/>
            <person name="Kruger M."/>
            <person name="Pelin A."/>
            <person name="Brachmann A."/>
            <person name="Corradi N."/>
        </authorList>
    </citation>
    <scope>NUCLEOTIDE SEQUENCE [LARGE SCALE GENOMIC DNA]</scope>
    <source>
        <strain evidence="2 3">C2</strain>
    </source>
</reference>
<feature type="compositionally biased region" description="Polar residues" evidence="1">
    <location>
        <begin position="65"/>
        <end position="75"/>
    </location>
</feature>
<protein>
    <submittedName>
        <fullName evidence="2">Uncharacterized protein</fullName>
    </submittedName>
</protein>
<feature type="compositionally biased region" description="Basic and acidic residues" evidence="1">
    <location>
        <begin position="44"/>
        <end position="56"/>
    </location>
</feature>
<dbReference type="VEuPathDB" id="FungiDB:FUN_003171"/>
<sequence>MSTITTRSKAKSTDKRSLTDSEMVKEVYATDTTKTSEPITSSDKPNKIRNIEKEVDPNAMVIEPTETTTLPNSNEQSREEENGSTNEPMETDKEIISNLEDHQNTTSPQKGKTKETIQIEQLDYNKLNAQNSASPTYPVFIARDQFPGQENNFEIRKKIRDAFSNHFNDIINIRWEKHQYLIVFIIEFSREETYLKYANKKHILLKASIFPYNSANIETYIQRGVEQQAKNSVKLTDVPIFYETEALLKNIINITGKQIKNFHSNEQKLLQKYDFDMKRHRQNNSSRRNNRYAPKPPQYKTVYIKFTNETGAKYLLEKGWSLNIEDFNIKILPSNNNHELYQSHTSHRYKITGLPNNANVKDIDKIVTLINGKTCSIPKARNRFCSKTAYIMVEEKILKIKL</sequence>
<name>A0A2N1MM57_9GLOM</name>
<feature type="compositionally biased region" description="Polar residues" evidence="1">
    <location>
        <begin position="30"/>
        <end position="43"/>
    </location>
</feature>
<evidence type="ECO:0000313" key="2">
    <source>
        <dbReference type="EMBL" id="PKK62731.1"/>
    </source>
</evidence>
<evidence type="ECO:0000256" key="1">
    <source>
        <dbReference type="SAM" id="MobiDB-lite"/>
    </source>
</evidence>